<feature type="compositionally biased region" description="Low complexity" evidence="1">
    <location>
        <begin position="312"/>
        <end position="325"/>
    </location>
</feature>
<dbReference type="GO" id="GO:0005737">
    <property type="term" value="C:cytoplasm"/>
    <property type="evidence" value="ECO:0007669"/>
    <property type="project" value="TreeGrafter"/>
</dbReference>
<dbReference type="InterPro" id="IPR015943">
    <property type="entry name" value="WD40/YVTN_repeat-like_dom_sf"/>
</dbReference>
<dbReference type="AlphaFoldDB" id="A0AAV5G6S3"/>
<feature type="domain" description="Vacuolar import/degradation Vid27 C-terminal" evidence="2">
    <location>
        <begin position="597"/>
        <end position="955"/>
    </location>
</feature>
<comment type="caution">
    <text evidence="5">The sequence shown here is derived from an EMBL/GenBank/DDBJ whole genome shotgun (WGS) entry which is preliminary data.</text>
</comment>
<feature type="compositionally biased region" description="Pro residues" evidence="1">
    <location>
        <begin position="347"/>
        <end position="358"/>
    </location>
</feature>
<dbReference type="PANTHER" id="PTHR31913:SF0">
    <property type="entry name" value="VACUOLAR IMPORT AND DEGRADATION PROTEIN 27"/>
    <property type="match status" value="1"/>
</dbReference>
<dbReference type="InterPro" id="IPR040458">
    <property type="entry name" value="Vid27"/>
</dbReference>
<dbReference type="Pfam" id="PF17747">
    <property type="entry name" value="VID27_PH"/>
    <property type="match status" value="1"/>
</dbReference>
<accession>A0AAV5G6S3</accession>
<dbReference type="InterPro" id="IPR011044">
    <property type="entry name" value="Quino_amine_DH_bsu"/>
</dbReference>
<dbReference type="Pfam" id="PF17748">
    <property type="entry name" value="VID27_N"/>
    <property type="match status" value="1"/>
</dbReference>
<dbReference type="Gene3D" id="2.130.10.10">
    <property type="entry name" value="YVTN repeat-like/Quinoprotein amine dehydrogenase"/>
    <property type="match status" value="1"/>
</dbReference>
<evidence type="ECO:0000259" key="2">
    <source>
        <dbReference type="Pfam" id="PF08553"/>
    </source>
</evidence>
<evidence type="ECO:0000313" key="5">
    <source>
        <dbReference type="EMBL" id="GJN88160.1"/>
    </source>
</evidence>
<feature type="compositionally biased region" description="Low complexity" evidence="1">
    <location>
        <begin position="227"/>
        <end position="252"/>
    </location>
</feature>
<feature type="compositionally biased region" description="Acidic residues" evidence="1">
    <location>
        <begin position="510"/>
        <end position="567"/>
    </location>
</feature>
<dbReference type="Pfam" id="PF08553">
    <property type="entry name" value="VID27"/>
    <property type="match status" value="1"/>
</dbReference>
<feature type="region of interest" description="Disordered" evidence="1">
    <location>
        <begin position="204"/>
        <end position="280"/>
    </location>
</feature>
<dbReference type="GO" id="GO:0005634">
    <property type="term" value="C:nucleus"/>
    <property type="evidence" value="ECO:0007669"/>
    <property type="project" value="TreeGrafter"/>
</dbReference>
<dbReference type="PANTHER" id="PTHR31913">
    <property type="entry name" value="VACUOLAR IMPORT AND DEGRADATION PROTEIN 27"/>
    <property type="match status" value="1"/>
</dbReference>
<evidence type="ECO:0000313" key="6">
    <source>
        <dbReference type="Proteomes" id="UP001342314"/>
    </source>
</evidence>
<keyword evidence="6" id="KW-1185">Reference proteome</keyword>
<dbReference type="InterPro" id="IPR013863">
    <property type="entry name" value="VID27_C"/>
</dbReference>
<proteinExistence type="predicted"/>
<protein>
    <submittedName>
        <fullName evidence="5">Uncharacterized protein</fullName>
    </submittedName>
</protein>
<sequence length="960" mass="104241">MFLVNRLFGISGQTGPAPELTTLDGGRLFLVRPDSVRGSRECIFIDATLSVRRTTHPHAYQLVVTRAFQEGEEQLLDEDAESADERSFLLDASLFLSLGPALDPASSAPTPSTSTATAPASPSPSASASASAPPHHAISFTWLDPDGDGPDDEFEFVLPSDGTVTEQQARDFERLCWRCMWERKHSQEWPADDRDAREAERTLEDDFKVERAPAPAPAAPLHPSLPPQSAASSTQATPSRAAPPHAAEPRAPLFRATSPDSDDERDAAPSRPTTLPDSDEEDAFAEAAAADEGDDDSGDELAQQLMQKATLSSSSSSKPSPSPSKGKGKGKAAPPVPVDDPHAPSLRAPPAPPAPSGEPTPVITVLASLHLYDRATGLFMQQDAAVRAGLYALQKDSGGARGGHWLVVANAENEGDVWVSQAVTADTTVNFAEREKAMVFNYTAAAASSDGGAGEGPQTFTWLLRLEQDEAFSALQEAVSRALFEDKHGAGAWKRLQGPEQEYARKAWLEEDDEMWDAEGIDEDEREREEREREEDEREVAQELDEEEEESEPEPTRDSDDEDEDSDDDRRAPSAGRAAFSKKQPKQLAIGEKRRAKNSQLAVGYKDDLSFVVQGDMIGVFKQQREGGKKLKFVTSIVNIAGGPSNKNFAPGKVMLHNQDTSMILQNPLAPGSLYRLDLETGKVVDEYKVSDDFAVSNFLPDSKFAQTTQQQTFIGHSRNGLFRIDPRLGGSKLVESEFKQYATKADFSAAATTESGKLAVASQKGDIRLFDKLGKIAKTALPALGDAILGIDVSADGRWVLATCKTYLLLIDTLIPESSGSKYAGQSGFDRAFPAAAKPTPRRLTLKPEHVAHMQEVQGGDGVSFTPAKFNAALTGEPEKTIVTSTGPFIVAWNFRQVKSGNIHNYTLRRFSDDVVADNFKFGGDREIIVTLPENVFVEEKKKLKAPTRDSIVRTWDGH</sequence>
<dbReference type="InterPro" id="IPR040979">
    <property type="entry name" value="Vid27_N"/>
</dbReference>
<feature type="region of interest" description="Disordered" evidence="1">
    <location>
        <begin position="306"/>
        <end position="359"/>
    </location>
</feature>
<evidence type="ECO:0000256" key="1">
    <source>
        <dbReference type="SAM" id="MobiDB-lite"/>
    </source>
</evidence>
<gene>
    <name evidence="5" type="ORF">Rhopal_001125-T1</name>
</gene>
<feature type="region of interest" description="Disordered" evidence="1">
    <location>
        <begin position="103"/>
        <end position="162"/>
    </location>
</feature>
<feature type="domain" description="Vid27 PH-like" evidence="3">
    <location>
        <begin position="362"/>
        <end position="485"/>
    </location>
</feature>
<name>A0AAV5G6S3_9BASI</name>
<dbReference type="Proteomes" id="UP001342314">
    <property type="component" value="Unassembled WGS sequence"/>
</dbReference>
<feature type="domain" description="Vid27 N-terminal" evidence="4">
    <location>
        <begin position="1"/>
        <end position="188"/>
    </location>
</feature>
<feature type="compositionally biased region" description="Acidic residues" evidence="1">
    <location>
        <begin position="145"/>
        <end position="155"/>
    </location>
</feature>
<dbReference type="SUPFAM" id="SSF50969">
    <property type="entry name" value="YVTN repeat-like/Quinoprotein amine dehydrogenase"/>
    <property type="match status" value="1"/>
</dbReference>
<organism evidence="5 6">
    <name type="scientific">Rhodotorula paludigena</name>
    <dbReference type="NCBI Taxonomy" id="86838"/>
    <lineage>
        <taxon>Eukaryota</taxon>
        <taxon>Fungi</taxon>
        <taxon>Dikarya</taxon>
        <taxon>Basidiomycota</taxon>
        <taxon>Pucciniomycotina</taxon>
        <taxon>Microbotryomycetes</taxon>
        <taxon>Sporidiobolales</taxon>
        <taxon>Sporidiobolaceae</taxon>
        <taxon>Rhodotorula</taxon>
    </lineage>
</organism>
<dbReference type="EMBL" id="BQKY01000002">
    <property type="protein sequence ID" value="GJN88160.1"/>
    <property type="molecule type" value="Genomic_DNA"/>
</dbReference>
<evidence type="ECO:0000259" key="4">
    <source>
        <dbReference type="Pfam" id="PF17748"/>
    </source>
</evidence>
<feature type="compositionally biased region" description="Pro residues" evidence="1">
    <location>
        <begin position="214"/>
        <end position="226"/>
    </location>
</feature>
<reference evidence="5 6" key="1">
    <citation type="submission" date="2021-12" db="EMBL/GenBank/DDBJ databases">
        <title>High titer production of polyol ester of fatty acids by Rhodotorula paludigena BS15 towards product separation-free biomass refinery.</title>
        <authorList>
            <person name="Mano J."/>
            <person name="Ono H."/>
            <person name="Tanaka T."/>
            <person name="Naito K."/>
            <person name="Sushida H."/>
            <person name="Ike M."/>
            <person name="Tokuyasu K."/>
            <person name="Kitaoka M."/>
        </authorList>
    </citation>
    <scope>NUCLEOTIDE SEQUENCE [LARGE SCALE GENOMIC DNA]</scope>
    <source>
        <strain evidence="5 6">BS15</strain>
    </source>
</reference>
<feature type="region of interest" description="Disordered" evidence="1">
    <location>
        <begin position="509"/>
        <end position="597"/>
    </location>
</feature>
<dbReference type="InterPro" id="IPR040768">
    <property type="entry name" value="Vid27_PH"/>
</dbReference>
<evidence type="ECO:0000259" key="3">
    <source>
        <dbReference type="Pfam" id="PF17747"/>
    </source>
</evidence>
<feature type="compositionally biased region" description="Low complexity" evidence="1">
    <location>
        <begin position="103"/>
        <end position="134"/>
    </location>
</feature>